<comment type="caution">
    <text evidence="2">The sequence shown here is derived from an EMBL/GenBank/DDBJ whole genome shotgun (WGS) entry which is preliminary data.</text>
</comment>
<evidence type="ECO:0000313" key="2">
    <source>
        <dbReference type="EMBL" id="GER70544.1"/>
    </source>
</evidence>
<gene>
    <name evidence="2" type="ORF">BpJC7_18470</name>
</gene>
<name>A0A5J4JNH8_9BACI</name>
<protein>
    <submittedName>
        <fullName evidence="2">Thiol reductase thioredoxin</fullName>
    </submittedName>
</protein>
<dbReference type="PANTHER" id="PTHR45663">
    <property type="entry name" value="GEO12009P1"/>
    <property type="match status" value="1"/>
</dbReference>
<dbReference type="GO" id="GO:0015035">
    <property type="term" value="F:protein-disulfide reductase activity"/>
    <property type="evidence" value="ECO:0007669"/>
    <property type="project" value="TreeGrafter"/>
</dbReference>
<dbReference type="EMBL" id="BKZQ01000022">
    <property type="protein sequence ID" value="GER70544.1"/>
    <property type="molecule type" value="Genomic_DNA"/>
</dbReference>
<evidence type="ECO:0000259" key="1">
    <source>
        <dbReference type="Pfam" id="PF00085"/>
    </source>
</evidence>
<dbReference type="Pfam" id="PF00085">
    <property type="entry name" value="Thioredoxin"/>
    <property type="match status" value="1"/>
</dbReference>
<organism evidence="2 3">
    <name type="scientific">Weizmannia acidilactici</name>
    <dbReference type="NCBI Taxonomy" id="2607726"/>
    <lineage>
        <taxon>Bacteria</taxon>
        <taxon>Bacillati</taxon>
        <taxon>Bacillota</taxon>
        <taxon>Bacilli</taxon>
        <taxon>Bacillales</taxon>
        <taxon>Bacillaceae</taxon>
        <taxon>Heyndrickxia</taxon>
    </lineage>
</organism>
<reference evidence="2 3" key="1">
    <citation type="submission" date="2019-09" db="EMBL/GenBank/DDBJ databases">
        <title>Draft genome sequence of Bacillus sp. JC-7.</title>
        <authorList>
            <person name="Tanaka N."/>
            <person name="Shiwa Y."/>
            <person name="Fujita N."/>
            <person name="Tanasupawat S."/>
        </authorList>
    </citation>
    <scope>NUCLEOTIDE SEQUENCE [LARGE SCALE GENOMIC DNA]</scope>
    <source>
        <strain evidence="2 3">JC-7</strain>
    </source>
</reference>
<proteinExistence type="predicted"/>
<dbReference type="PANTHER" id="PTHR45663:SF41">
    <property type="entry name" value="THIOREDOXIN-LIKE PROTEIN YUSE"/>
    <property type="match status" value="1"/>
</dbReference>
<dbReference type="InterPro" id="IPR013766">
    <property type="entry name" value="Thioredoxin_domain"/>
</dbReference>
<dbReference type="AlphaFoldDB" id="A0A5J4JNH8"/>
<dbReference type="Proteomes" id="UP000391919">
    <property type="component" value="Unassembled WGS sequence"/>
</dbReference>
<dbReference type="GO" id="GO:0045454">
    <property type="term" value="P:cell redox homeostasis"/>
    <property type="evidence" value="ECO:0007669"/>
    <property type="project" value="TreeGrafter"/>
</dbReference>
<keyword evidence="3" id="KW-1185">Reference proteome</keyword>
<dbReference type="RefSeq" id="WP_151680232.1">
    <property type="nucleotide sequence ID" value="NZ_BKZP01000035.1"/>
</dbReference>
<dbReference type="GO" id="GO:0005829">
    <property type="term" value="C:cytosol"/>
    <property type="evidence" value="ECO:0007669"/>
    <property type="project" value="TreeGrafter"/>
</dbReference>
<dbReference type="InterPro" id="IPR036249">
    <property type="entry name" value="Thioredoxin-like_sf"/>
</dbReference>
<dbReference type="SUPFAM" id="SSF52833">
    <property type="entry name" value="Thioredoxin-like"/>
    <property type="match status" value="1"/>
</dbReference>
<feature type="domain" description="Thioredoxin" evidence="1">
    <location>
        <begin position="7"/>
        <end position="89"/>
    </location>
</feature>
<dbReference type="CDD" id="cd02947">
    <property type="entry name" value="TRX_family"/>
    <property type="match status" value="1"/>
</dbReference>
<sequence length="104" mass="12101">MDDWTKEKHLSERIMQEEKLALYFYTPLCGTCQLAGKMLDIVEQAAKQFTYAKANLNYVPKMAEIYQIESVPCLLLFEKGNLKEKVYAFHSVPHLFEKLSSHLI</sequence>
<dbReference type="Gene3D" id="3.40.30.10">
    <property type="entry name" value="Glutaredoxin"/>
    <property type="match status" value="1"/>
</dbReference>
<accession>A0A5J4JNH8</accession>
<evidence type="ECO:0000313" key="3">
    <source>
        <dbReference type="Proteomes" id="UP000391919"/>
    </source>
</evidence>